<protein>
    <submittedName>
        <fullName evidence="2">Uncharacterized protein</fullName>
    </submittedName>
</protein>
<dbReference type="AlphaFoldDB" id="A0A6L2KHV8"/>
<evidence type="ECO:0000256" key="1">
    <source>
        <dbReference type="SAM" id="MobiDB-lite"/>
    </source>
</evidence>
<name>A0A6L2KHV8_TANCI</name>
<feature type="region of interest" description="Disordered" evidence="1">
    <location>
        <begin position="828"/>
        <end position="874"/>
    </location>
</feature>
<accession>A0A6L2KHV8</accession>
<sequence length="874" mass="98238">MRITLKIFNELIDIVNDPKTQGVIRSVYYKEMDQDSAHMVVASKMPMLKPGEYELWRMRMEQYIQMIDYSLQEVIENGNAPPITKVVEGVETTIAPTTAKEKAKRRLELKARSTLLMDIPNEHQLKFNSIKDAKSLMQAIEKSQPNSPQLDNEDLQQIHPDDLKEMDLRWQMAMLTIRARRFLKNTGRKFSMNGTETIRFEKSKVECYNCHKKGHFSDQAEEGLTNFALMAYSSTSSNSKVSTDSNCSSSCLENVKILKEQNEQMLKDLRTSKLNDIAYKIGNFMPPKPDLSYSLEVFTTEPEVIKLVVENGEAKTSESKPKAVRKNNGALIIKDWVFDSEEEDVHQAKIKKKRVKSSFAKIKFIKPKQQENTARKIVNQGEHHRQNIHSPRGAVLMKSGLVSVNTARQVNAAHLKITVNDARPMSCLSKKAYSTVKRPIHKNTTFNNSNFNRRVNTVKGKNDNTVRPKAVVNTARTKGIVNAVNGNNGNPQIGLQDKGVIDSGCSRQMIENMSYLTDYEEIDGGYVAFGCNPKGGIKTDRVIWKPKRKDIEIPQSSSPTKNVADEVVNKEMDDSLERAATIAASLDVKQDSGNINKTQSKVTPNEPSSPGTSSGGDPRRQETIGDTIAQTKSKNVSKHSNDPLLTRETTNTTQANEIDSLKRRVKKLEKKDKKRTHKIKILYKVGLCDRVVSSEDEGLGEEDASKHRRIADVNADAEITLDITQFDADTNMFGVHDLDGDEVIVESVDVVKAAEEIVNAAATTVSTAIITEVDITLAQALAELKSAKPRPKDLKNKSFANIQELFEKEMKRVNTFVDFKTDLVEGTKKEESSKKAEVMEESSKREEIAQESSSKRARDELEQEVTKKQKIDDH</sequence>
<comment type="caution">
    <text evidence="2">The sequence shown here is derived from an EMBL/GenBank/DDBJ whole genome shotgun (WGS) entry which is preliminary data.</text>
</comment>
<organism evidence="2">
    <name type="scientific">Tanacetum cinerariifolium</name>
    <name type="common">Dalmatian daisy</name>
    <name type="synonym">Chrysanthemum cinerariifolium</name>
    <dbReference type="NCBI Taxonomy" id="118510"/>
    <lineage>
        <taxon>Eukaryota</taxon>
        <taxon>Viridiplantae</taxon>
        <taxon>Streptophyta</taxon>
        <taxon>Embryophyta</taxon>
        <taxon>Tracheophyta</taxon>
        <taxon>Spermatophyta</taxon>
        <taxon>Magnoliopsida</taxon>
        <taxon>eudicotyledons</taxon>
        <taxon>Gunneridae</taxon>
        <taxon>Pentapetalae</taxon>
        <taxon>asterids</taxon>
        <taxon>campanulids</taxon>
        <taxon>Asterales</taxon>
        <taxon>Asteraceae</taxon>
        <taxon>Asteroideae</taxon>
        <taxon>Anthemideae</taxon>
        <taxon>Anthemidinae</taxon>
        <taxon>Tanacetum</taxon>
    </lineage>
</organism>
<reference evidence="2" key="1">
    <citation type="journal article" date="2019" name="Sci. Rep.">
        <title>Draft genome of Tanacetum cinerariifolium, the natural source of mosquito coil.</title>
        <authorList>
            <person name="Yamashiro T."/>
            <person name="Shiraishi A."/>
            <person name="Satake H."/>
            <person name="Nakayama K."/>
        </authorList>
    </citation>
    <scope>NUCLEOTIDE SEQUENCE</scope>
</reference>
<proteinExistence type="predicted"/>
<feature type="compositionally biased region" description="Polar residues" evidence="1">
    <location>
        <begin position="591"/>
        <end position="606"/>
    </location>
</feature>
<gene>
    <name evidence="2" type="ORF">Tci_019553</name>
</gene>
<feature type="region of interest" description="Disordered" evidence="1">
    <location>
        <begin position="590"/>
        <end position="653"/>
    </location>
</feature>
<dbReference type="EMBL" id="BKCJ010002291">
    <property type="protein sequence ID" value="GEU47575.1"/>
    <property type="molecule type" value="Genomic_DNA"/>
</dbReference>
<evidence type="ECO:0000313" key="2">
    <source>
        <dbReference type="EMBL" id="GEU47575.1"/>
    </source>
</evidence>